<reference evidence="1 2" key="1">
    <citation type="submission" date="2018-03" db="EMBL/GenBank/DDBJ databases">
        <title>Comparative analysis of microorganisms from saline springs in Andes Mountain Range, Colombia.</title>
        <authorList>
            <person name="Rubin E."/>
        </authorList>
    </citation>
    <scope>NUCLEOTIDE SEQUENCE [LARGE SCALE GENOMIC DNA]</scope>
    <source>
        <strain evidence="1 2">USBA 854</strain>
    </source>
</reference>
<dbReference type="EMBL" id="PVTM01000002">
    <property type="protein sequence ID" value="PRY73210.1"/>
    <property type="molecule type" value="Genomic_DNA"/>
</dbReference>
<dbReference type="RefSeq" id="WP_106229609.1">
    <property type="nucleotide sequence ID" value="NZ_PVTM01000002.1"/>
</dbReference>
<dbReference type="AlphaFoldDB" id="A0A2T0VS11"/>
<organism evidence="1 2">
    <name type="scientific">Halomonas ventosae</name>
    <dbReference type="NCBI Taxonomy" id="229007"/>
    <lineage>
        <taxon>Bacteria</taxon>
        <taxon>Pseudomonadati</taxon>
        <taxon>Pseudomonadota</taxon>
        <taxon>Gammaproteobacteria</taxon>
        <taxon>Oceanospirillales</taxon>
        <taxon>Halomonadaceae</taxon>
        <taxon>Halomonas</taxon>
    </lineage>
</organism>
<evidence type="ECO:0000313" key="1">
    <source>
        <dbReference type="EMBL" id="PRY73210.1"/>
    </source>
</evidence>
<protein>
    <submittedName>
        <fullName evidence="1">Uncharacterized protein</fullName>
    </submittedName>
</protein>
<evidence type="ECO:0000313" key="2">
    <source>
        <dbReference type="Proteomes" id="UP000239896"/>
    </source>
</evidence>
<gene>
    <name evidence="1" type="ORF">BCL64_102291</name>
</gene>
<comment type="caution">
    <text evidence="1">The sequence shown here is derived from an EMBL/GenBank/DDBJ whole genome shotgun (WGS) entry which is preliminary data.</text>
</comment>
<dbReference type="Proteomes" id="UP000239896">
    <property type="component" value="Unassembled WGS sequence"/>
</dbReference>
<accession>A0A2T0VS11</accession>
<keyword evidence="2" id="KW-1185">Reference proteome</keyword>
<name>A0A2T0VS11_9GAMM</name>
<proteinExistence type="predicted"/>
<sequence length="86" mass="9572">MTSNPLPSVARLSRLLFETDPMHTCCRENGCVDEYERIARDLAARLRAGEASEAALRRVLADGFSDELVDQVRLEPVIDELEALIA</sequence>